<name>A0A182SEF1_9DIPT</name>
<sequence length="241" mass="26237">MDTDSGAVISLESDEEMDTVAAPEAPTTAVTGEEPAAQEVPNNVETDATPSKSPDNAKNDTDDKDSDVILVDDEEKGTTERCEQKSPENLLPASEPAVEMNVSEPQTATKENEDVEMMEIAKEDDEKVPDCPQTVDEQQQKPEEMEEAQPAAAFEPDKQESAEIEAAVQSIQETKEPVLPHGNEPEEKLPDTKQRVQKCGNPGCGKTGLELIEAPVFAQSLYSMPPNKRAQSICPDCFQYS</sequence>
<feature type="compositionally biased region" description="Basic and acidic residues" evidence="1">
    <location>
        <begin position="76"/>
        <end position="86"/>
    </location>
</feature>
<proteinExistence type="predicted"/>
<organism evidence="2 3">
    <name type="scientific">Anopheles maculatus</name>
    <dbReference type="NCBI Taxonomy" id="74869"/>
    <lineage>
        <taxon>Eukaryota</taxon>
        <taxon>Metazoa</taxon>
        <taxon>Ecdysozoa</taxon>
        <taxon>Arthropoda</taxon>
        <taxon>Hexapoda</taxon>
        <taxon>Insecta</taxon>
        <taxon>Pterygota</taxon>
        <taxon>Neoptera</taxon>
        <taxon>Endopterygota</taxon>
        <taxon>Diptera</taxon>
        <taxon>Nematocera</taxon>
        <taxon>Culicoidea</taxon>
        <taxon>Culicidae</taxon>
        <taxon>Anophelinae</taxon>
        <taxon>Anopheles</taxon>
        <taxon>Anopheles maculatus group</taxon>
    </lineage>
</organism>
<reference evidence="3" key="1">
    <citation type="submission" date="2013-09" db="EMBL/GenBank/DDBJ databases">
        <title>The Genome Sequence of Anopheles maculatus species B.</title>
        <authorList>
            <consortium name="The Broad Institute Genomics Platform"/>
            <person name="Neafsey D.E."/>
            <person name="Besansky N."/>
            <person name="Howell P."/>
            <person name="Walton C."/>
            <person name="Young S.K."/>
            <person name="Zeng Q."/>
            <person name="Gargeya S."/>
            <person name="Fitzgerald M."/>
            <person name="Haas B."/>
            <person name="Abouelleil A."/>
            <person name="Allen A.W."/>
            <person name="Alvarado L."/>
            <person name="Arachchi H.M."/>
            <person name="Berlin A.M."/>
            <person name="Chapman S.B."/>
            <person name="Gainer-Dewar J."/>
            <person name="Goldberg J."/>
            <person name="Griggs A."/>
            <person name="Gujja S."/>
            <person name="Hansen M."/>
            <person name="Howarth C."/>
            <person name="Imamovic A."/>
            <person name="Ireland A."/>
            <person name="Larimer J."/>
            <person name="McCowan C."/>
            <person name="Murphy C."/>
            <person name="Pearson M."/>
            <person name="Poon T.W."/>
            <person name="Priest M."/>
            <person name="Roberts A."/>
            <person name="Saif S."/>
            <person name="Shea T."/>
            <person name="Sisk P."/>
            <person name="Sykes S."/>
            <person name="Wortman J."/>
            <person name="Nusbaum C."/>
            <person name="Birren B."/>
        </authorList>
    </citation>
    <scope>NUCLEOTIDE SEQUENCE [LARGE SCALE GENOMIC DNA]</scope>
    <source>
        <strain evidence="3">maculatus3</strain>
    </source>
</reference>
<reference evidence="2" key="2">
    <citation type="submission" date="2020-05" db="UniProtKB">
        <authorList>
            <consortium name="EnsemblMetazoa"/>
        </authorList>
    </citation>
    <scope>IDENTIFICATION</scope>
    <source>
        <strain evidence="2">maculatus3</strain>
    </source>
</reference>
<keyword evidence="3" id="KW-1185">Reference proteome</keyword>
<feature type="region of interest" description="Disordered" evidence="1">
    <location>
        <begin position="1"/>
        <end position="202"/>
    </location>
</feature>
<feature type="compositionally biased region" description="Polar residues" evidence="1">
    <location>
        <begin position="40"/>
        <end position="54"/>
    </location>
</feature>
<evidence type="ECO:0000313" key="3">
    <source>
        <dbReference type="Proteomes" id="UP000075901"/>
    </source>
</evidence>
<evidence type="ECO:0000313" key="2">
    <source>
        <dbReference type="EnsemblMetazoa" id="AMAM005122-PA"/>
    </source>
</evidence>
<evidence type="ECO:0000256" key="1">
    <source>
        <dbReference type="SAM" id="MobiDB-lite"/>
    </source>
</evidence>
<feature type="compositionally biased region" description="Basic and acidic residues" evidence="1">
    <location>
        <begin position="119"/>
        <end position="129"/>
    </location>
</feature>
<dbReference type="VEuPathDB" id="VectorBase:AMAM005122"/>
<dbReference type="AlphaFoldDB" id="A0A182SEF1"/>
<feature type="compositionally biased region" description="Acidic residues" evidence="1">
    <location>
        <begin position="62"/>
        <end position="75"/>
    </location>
</feature>
<dbReference type="Proteomes" id="UP000075901">
    <property type="component" value="Unassembled WGS sequence"/>
</dbReference>
<feature type="compositionally biased region" description="Low complexity" evidence="1">
    <location>
        <begin position="19"/>
        <end position="37"/>
    </location>
</feature>
<accession>A0A182SEF1</accession>
<dbReference type="EnsemblMetazoa" id="AMAM005122-RA">
    <property type="protein sequence ID" value="AMAM005122-PA"/>
    <property type="gene ID" value="AMAM005122"/>
</dbReference>
<feature type="compositionally biased region" description="Basic and acidic residues" evidence="1">
    <location>
        <begin position="173"/>
        <end position="194"/>
    </location>
</feature>
<protein>
    <submittedName>
        <fullName evidence="2">Uncharacterized protein</fullName>
    </submittedName>
</protein>